<sequence>MVVHSRKISLEHNVVQSKGNIVSDMDGEKVMLNVQKGNYYNLGEIGGEIWELIEKPIIINQLVTMLVSNYDIERKDCEEQVLSFLECLFQEGLIQIKDQPNR</sequence>
<dbReference type="EMBL" id="LRPH01000101">
    <property type="protein sequence ID" value="KWU54373.1"/>
    <property type="molecule type" value="Genomic_DNA"/>
</dbReference>
<reference evidence="1 3" key="1">
    <citation type="submission" date="2012-04" db="EMBL/GenBank/DDBJ databases">
        <title>The Genome Sequence of Bacillus cereus VD078.</title>
        <authorList>
            <consortium name="The Broad Institute Genome Sequencing Platform"/>
            <consortium name="The Broad Institute Genome Sequencing Center for Infectious Disease"/>
            <person name="Feldgarden M."/>
            <person name="Van der Auwera G.A."/>
            <person name="Mahillon J."/>
            <person name="Duprez V."/>
            <person name="Timmery S."/>
            <person name="Mattelet C."/>
            <person name="Dierick K."/>
            <person name="Sun M."/>
            <person name="Yu Z."/>
            <person name="Zhu L."/>
            <person name="Hu X."/>
            <person name="Shank E.B."/>
            <person name="Swiecicka I."/>
            <person name="Hansen B.M."/>
            <person name="Andrup L."/>
            <person name="Young S.K."/>
            <person name="Zeng Q."/>
            <person name="Gargeya S."/>
            <person name="Fitzgerald M."/>
            <person name="Haas B."/>
            <person name="Abouelleil A."/>
            <person name="Alvarado L."/>
            <person name="Arachchi H.M."/>
            <person name="Berlin A."/>
            <person name="Chapman S.B."/>
            <person name="Goldberg J."/>
            <person name="Griggs A."/>
            <person name="Gujja S."/>
            <person name="Hansen M."/>
            <person name="Howarth C."/>
            <person name="Imamovic A."/>
            <person name="Larimer J."/>
            <person name="McCowen C."/>
            <person name="Montmayeur A."/>
            <person name="Murphy C."/>
            <person name="Neiman D."/>
            <person name="Pearson M."/>
            <person name="Priest M."/>
            <person name="Roberts A."/>
            <person name="Saif S."/>
            <person name="Shea T."/>
            <person name="Sisk P."/>
            <person name="Sykes S."/>
            <person name="Wortman J."/>
            <person name="Nusbaum C."/>
            <person name="Birren B."/>
        </authorList>
    </citation>
    <scope>NUCLEOTIDE SEQUENCE [LARGE SCALE GENOMIC DNA]</scope>
    <source>
        <strain evidence="1 3">VD078</strain>
    </source>
</reference>
<dbReference type="Gene3D" id="1.10.10.1150">
    <property type="entry name" value="Coenzyme PQQ synthesis protein D (PqqD)"/>
    <property type="match status" value="1"/>
</dbReference>
<evidence type="ECO:0000313" key="2">
    <source>
        <dbReference type="EMBL" id="KWU54373.1"/>
    </source>
</evidence>
<proteinExistence type="predicted"/>
<evidence type="ECO:0000313" key="1">
    <source>
        <dbReference type="EMBL" id="EJR42470.1"/>
    </source>
</evidence>
<dbReference type="AlphaFoldDB" id="A0A120EBH0"/>
<reference evidence="2 4" key="2">
    <citation type="submission" date="2016-01" db="EMBL/GenBank/DDBJ databases">
        <authorList>
            <person name="McClelland M."/>
            <person name="Jain A."/>
            <person name="Saraogi P."/>
            <person name="Mendelson R."/>
            <person name="Westerman R."/>
            <person name="SanMiguel P."/>
            <person name="Csonka L."/>
        </authorList>
    </citation>
    <scope>NUCLEOTIDE SEQUENCE [LARGE SCALE GENOMIC DNA]</scope>
    <source>
        <strain evidence="2 4">PE8-15</strain>
    </source>
</reference>
<dbReference type="GeneID" id="66266766"/>
<dbReference type="InterPro" id="IPR008792">
    <property type="entry name" value="PQQD"/>
</dbReference>
<dbReference type="Proteomes" id="UP000006976">
    <property type="component" value="Unassembled WGS sequence"/>
</dbReference>
<evidence type="ECO:0000313" key="4">
    <source>
        <dbReference type="Proteomes" id="UP000065797"/>
    </source>
</evidence>
<organism evidence="2 4">
    <name type="scientific">Bacillus mycoides</name>
    <dbReference type="NCBI Taxonomy" id="1405"/>
    <lineage>
        <taxon>Bacteria</taxon>
        <taxon>Bacillati</taxon>
        <taxon>Bacillota</taxon>
        <taxon>Bacilli</taxon>
        <taxon>Bacillales</taxon>
        <taxon>Bacillaceae</taxon>
        <taxon>Bacillus</taxon>
        <taxon>Bacillus cereus group</taxon>
    </lineage>
</organism>
<dbReference type="Pfam" id="PF05402">
    <property type="entry name" value="PqqD"/>
    <property type="match status" value="1"/>
</dbReference>
<dbReference type="EMBL" id="AHEV01000011">
    <property type="protein sequence ID" value="EJR42470.1"/>
    <property type="molecule type" value="Genomic_DNA"/>
</dbReference>
<comment type="caution">
    <text evidence="2">The sequence shown here is derived from an EMBL/GenBank/DDBJ whole genome shotgun (WGS) entry which is preliminary data.</text>
</comment>
<evidence type="ECO:0000313" key="3">
    <source>
        <dbReference type="Proteomes" id="UP000006976"/>
    </source>
</evidence>
<accession>A0A120EBH0</accession>
<accession>J8IVB7</accession>
<protein>
    <submittedName>
        <fullName evidence="2">Metallophosphoesterase</fullName>
    </submittedName>
</protein>
<dbReference type="Proteomes" id="UP000065797">
    <property type="component" value="Unassembled WGS sequence"/>
</dbReference>
<dbReference type="InterPro" id="IPR041881">
    <property type="entry name" value="PqqD_sf"/>
</dbReference>
<dbReference type="PATRIC" id="fig|1405.20.peg.4690"/>
<dbReference type="NCBIfam" id="NF033536">
    <property type="entry name" value="lasso_PqqD_Bac"/>
    <property type="match status" value="1"/>
</dbReference>
<gene>
    <name evidence="2" type="ORF">AWW70_26930</name>
    <name evidence="1" type="ORF">III_01822</name>
</gene>
<dbReference type="RefSeq" id="WP_002128586.1">
    <property type="nucleotide sequence ID" value="NZ_CP035978.1"/>
</dbReference>
<name>A0A120EBH0_BACMY</name>